<dbReference type="FunFam" id="3.40.50.720:FF:000068">
    <property type="entry name" value="Sorbitol dehydrogenase"/>
    <property type="match status" value="1"/>
</dbReference>
<dbReference type="Pfam" id="PF08240">
    <property type="entry name" value="ADH_N"/>
    <property type="match status" value="2"/>
</dbReference>
<keyword evidence="9" id="KW-1185">Reference proteome</keyword>
<evidence type="ECO:0000256" key="4">
    <source>
        <dbReference type="ARBA" id="ARBA00022833"/>
    </source>
</evidence>
<organism evidence="8 9">
    <name type="scientific">Leucocoprinus birnbaumii</name>
    <dbReference type="NCBI Taxonomy" id="56174"/>
    <lineage>
        <taxon>Eukaryota</taxon>
        <taxon>Fungi</taxon>
        <taxon>Dikarya</taxon>
        <taxon>Basidiomycota</taxon>
        <taxon>Agaricomycotina</taxon>
        <taxon>Agaricomycetes</taxon>
        <taxon>Agaricomycetidae</taxon>
        <taxon>Agaricales</taxon>
        <taxon>Agaricineae</taxon>
        <taxon>Agaricaceae</taxon>
        <taxon>Leucocoprinus</taxon>
    </lineage>
</organism>
<reference evidence="8" key="1">
    <citation type="submission" date="2022-07" db="EMBL/GenBank/DDBJ databases">
        <title>Genome Sequence of Leucocoprinus birnbaumii.</title>
        <authorList>
            <person name="Buettner E."/>
        </authorList>
    </citation>
    <scope>NUCLEOTIDE SEQUENCE</scope>
    <source>
        <strain evidence="8">VT141</strain>
    </source>
</reference>
<evidence type="ECO:0000256" key="5">
    <source>
        <dbReference type="ARBA" id="ARBA00023002"/>
    </source>
</evidence>
<dbReference type="InterPro" id="IPR013154">
    <property type="entry name" value="ADH-like_N"/>
</dbReference>
<feature type="domain" description="Enoyl reductase (ER)" evidence="7">
    <location>
        <begin position="10"/>
        <end position="379"/>
    </location>
</feature>
<dbReference type="Gene3D" id="3.40.50.720">
    <property type="entry name" value="NAD(P)-binding Rossmann-like Domain"/>
    <property type="match status" value="1"/>
</dbReference>
<dbReference type="InterPro" id="IPR011032">
    <property type="entry name" value="GroES-like_sf"/>
</dbReference>
<dbReference type="InterPro" id="IPR020843">
    <property type="entry name" value="ER"/>
</dbReference>
<keyword evidence="4" id="KW-0862">Zinc</keyword>
<dbReference type="GO" id="GO:0006062">
    <property type="term" value="P:sorbitol catabolic process"/>
    <property type="evidence" value="ECO:0007669"/>
    <property type="project" value="TreeGrafter"/>
</dbReference>
<evidence type="ECO:0000256" key="6">
    <source>
        <dbReference type="ARBA" id="ARBA00023027"/>
    </source>
</evidence>
<name>A0AAD5VSJ7_9AGAR</name>
<dbReference type="GO" id="GO:0046872">
    <property type="term" value="F:metal ion binding"/>
    <property type="evidence" value="ECO:0007669"/>
    <property type="project" value="UniProtKB-KW"/>
</dbReference>
<dbReference type="SMART" id="SM00829">
    <property type="entry name" value="PKS_ER"/>
    <property type="match status" value="1"/>
</dbReference>
<sequence length="387" mass="41533">MSDNPSFVLRGIEDVVYEQRPIPEPGPDDVIVEVKKTGICGSDVHYLVEGRIGDFVVEKPMVLGHESAGVVSKGRAVLVISKRWPYILVDLVGANVKHVKAGDRVAMEPGATCKRCDLCKAGRYELCADIVFAATPPYDGTLARYYRLPADLAYPLPENLTLEDGAMMEPLSVGVHSVSNLGGFRTGQSIAIFGCGPVGLLCMAVAKALGAKRVIAVDIVPQRLEFAKNYAATDTYLPPKPLEGESKVDYSRRNAEQMKEQLNIQDRGANTIDLVIDASGAEVSIQTALYIVKTGGTFVQVGMGAPNVTINVALIMVKELNYKGSFRYGPGDYPLAISLAASGKVDLKPLVTHRYAFNDAITAFKATRTGKSEDGKGVIKAIISGPE</sequence>
<evidence type="ECO:0000313" key="8">
    <source>
        <dbReference type="EMBL" id="KAJ3568609.1"/>
    </source>
</evidence>
<dbReference type="Gene3D" id="3.90.180.10">
    <property type="entry name" value="Medium-chain alcohol dehydrogenases, catalytic domain"/>
    <property type="match status" value="1"/>
</dbReference>
<evidence type="ECO:0000313" key="9">
    <source>
        <dbReference type="Proteomes" id="UP001213000"/>
    </source>
</evidence>
<dbReference type="Proteomes" id="UP001213000">
    <property type="component" value="Unassembled WGS sequence"/>
</dbReference>
<dbReference type="SUPFAM" id="SSF50129">
    <property type="entry name" value="GroES-like"/>
    <property type="match status" value="1"/>
</dbReference>
<dbReference type="PANTHER" id="PTHR43161:SF9">
    <property type="entry name" value="SORBITOL DEHYDROGENASE"/>
    <property type="match status" value="1"/>
</dbReference>
<keyword evidence="5" id="KW-0560">Oxidoreductase</keyword>
<dbReference type="CDD" id="cd05285">
    <property type="entry name" value="sorbitol_DH"/>
    <property type="match status" value="1"/>
</dbReference>
<evidence type="ECO:0000256" key="2">
    <source>
        <dbReference type="ARBA" id="ARBA00008072"/>
    </source>
</evidence>
<gene>
    <name evidence="8" type="ORF">NP233_g5600</name>
</gene>
<dbReference type="SUPFAM" id="SSF51735">
    <property type="entry name" value="NAD(P)-binding Rossmann-fold domains"/>
    <property type="match status" value="1"/>
</dbReference>
<keyword evidence="6" id="KW-0520">NAD</keyword>
<dbReference type="InterPro" id="IPR013149">
    <property type="entry name" value="ADH-like_C"/>
</dbReference>
<protein>
    <recommendedName>
        <fullName evidence="7">Enoyl reductase (ER) domain-containing protein</fullName>
    </recommendedName>
</protein>
<evidence type="ECO:0000256" key="1">
    <source>
        <dbReference type="ARBA" id="ARBA00001947"/>
    </source>
</evidence>
<comment type="similarity">
    <text evidence="2">Belongs to the zinc-containing alcohol dehydrogenase family.</text>
</comment>
<evidence type="ECO:0000256" key="3">
    <source>
        <dbReference type="ARBA" id="ARBA00022723"/>
    </source>
</evidence>
<accession>A0AAD5VSJ7</accession>
<dbReference type="InterPro" id="IPR036291">
    <property type="entry name" value="NAD(P)-bd_dom_sf"/>
</dbReference>
<comment type="cofactor">
    <cofactor evidence="1">
        <name>Zn(2+)</name>
        <dbReference type="ChEBI" id="CHEBI:29105"/>
    </cofactor>
</comment>
<dbReference type="EMBL" id="JANIEX010000335">
    <property type="protein sequence ID" value="KAJ3568609.1"/>
    <property type="molecule type" value="Genomic_DNA"/>
</dbReference>
<comment type="caution">
    <text evidence="8">The sequence shown here is derived from an EMBL/GenBank/DDBJ whole genome shotgun (WGS) entry which is preliminary data.</text>
</comment>
<dbReference type="GO" id="GO:0003939">
    <property type="term" value="F:L-iditol 2-dehydrogenase (NAD+) activity"/>
    <property type="evidence" value="ECO:0007669"/>
    <property type="project" value="TreeGrafter"/>
</dbReference>
<dbReference type="PANTHER" id="PTHR43161">
    <property type="entry name" value="SORBITOL DEHYDROGENASE"/>
    <property type="match status" value="1"/>
</dbReference>
<dbReference type="Pfam" id="PF00107">
    <property type="entry name" value="ADH_zinc_N"/>
    <property type="match status" value="1"/>
</dbReference>
<dbReference type="AlphaFoldDB" id="A0AAD5VSJ7"/>
<proteinExistence type="inferred from homology"/>
<dbReference type="InterPro" id="IPR045306">
    <property type="entry name" value="SDH-like"/>
</dbReference>
<evidence type="ECO:0000259" key="7">
    <source>
        <dbReference type="SMART" id="SM00829"/>
    </source>
</evidence>
<keyword evidence="3" id="KW-0479">Metal-binding</keyword>